<evidence type="ECO:0000256" key="14">
    <source>
        <dbReference type="ARBA" id="ARBA00048333"/>
    </source>
</evidence>
<evidence type="ECO:0000313" key="18">
    <source>
        <dbReference type="EMBL" id="GAD93634.1"/>
    </source>
</evidence>
<dbReference type="Pfam" id="PF03952">
    <property type="entry name" value="Enolase_N"/>
    <property type="match status" value="1"/>
</dbReference>
<dbReference type="EC" id="3.6.1.1" evidence="6"/>
<dbReference type="SMART" id="SM01192">
    <property type="entry name" value="Enolase_C"/>
    <property type="match status" value="1"/>
</dbReference>
<evidence type="ECO:0000256" key="5">
    <source>
        <dbReference type="ARBA" id="ARBA00012058"/>
    </source>
</evidence>
<sequence length="620" mass="68172">MQQTIPMRRLFGRTHSKNGGNGNHDNHSPEMKAKFPSTITNVRAAQRLDSKGRPTVQVRVTKNKGTFTASASSGVSRGPYEAYEIIDENQELYKGNGVEKAVYHAQHVIGPELVDQCFDVRKDLAKIDQFMIKLDGTKDKGNLGANAILPLSIACARAAAAARDVPLYEFLRQEAHAAERLEGYLLPVPFFNMLNGGAHSGNQMALQEFTIAPVGAESMAQAVQIGCEVYQELKGIIKKKYGTGATNIGDDGGFSPPISDPEEALDLLTEAVRCSGHEGKVRFGIDAASSEFFESGCYDLGYKQEHSERLSFAQLTTVYNKLLQKYPVVLLEDPFAEDDWASWRNFNRDCKIELVGDDLLATNISRLAMAREHAACNSMLLKVNQIGTVSEALSAAESAYSFGWNVFVSHRSGETNDDFISDLATWEDPSVADTHTHIKGEDDPLDVCEMGGEVGYTGEVKPVKVLGAFAIIDEGETDWKVLVMDVREPLAAKVDDIGDLEPYMPGYLETMKWWFKLYKVPEGKKENEGKIFGKDFAMELVKNCHRSWETGINEKRSNPTTSSLGGLGIHGGEISSLLSQMYHEKGADPNKMAIDKSHFFPASYTYTPGTGGTTSVMEAR</sequence>
<keyword evidence="8" id="KW-0479">Metal-binding</keyword>
<dbReference type="Gene3D" id="3.30.390.10">
    <property type="entry name" value="Enolase-like, N-terminal domain"/>
    <property type="match status" value="1"/>
</dbReference>
<evidence type="ECO:0000256" key="13">
    <source>
        <dbReference type="ARBA" id="ARBA00032132"/>
    </source>
</evidence>
<dbReference type="PROSITE" id="PS00164">
    <property type="entry name" value="ENOLASE"/>
    <property type="match status" value="1"/>
</dbReference>
<evidence type="ECO:0000256" key="10">
    <source>
        <dbReference type="ARBA" id="ARBA00022842"/>
    </source>
</evidence>
<dbReference type="Pfam" id="PF00719">
    <property type="entry name" value="Pyrophosphatase"/>
    <property type="match status" value="1"/>
</dbReference>
<name>V5FAW6_BYSSN</name>
<dbReference type="InterPro" id="IPR020809">
    <property type="entry name" value="Enolase_CS"/>
</dbReference>
<dbReference type="InterPro" id="IPR020811">
    <property type="entry name" value="Enolase_N"/>
</dbReference>
<dbReference type="Gene3D" id="3.90.80.10">
    <property type="entry name" value="Inorganic pyrophosphatase"/>
    <property type="match status" value="1"/>
</dbReference>
<dbReference type="PRINTS" id="PR00148">
    <property type="entry name" value="ENOLASE"/>
</dbReference>
<evidence type="ECO:0000256" key="8">
    <source>
        <dbReference type="ARBA" id="ARBA00022723"/>
    </source>
</evidence>
<evidence type="ECO:0000256" key="1">
    <source>
        <dbReference type="ARBA" id="ARBA00001946"/>
    </source>
</evidence>
<dbReference type="SUPFAM" id="SSF50324">
    <property type="entry name" value="Inorganic pyrophosphatase"/>
    <property type="match status" value="1"/>
</dbReference>
<dbReference type="InterPro" id="IPR036649">
    <property type="entry name" value="Pyrophosphatase_sf"/>
</dbReference>
<comment type="similarity">
    <text evidence="3">Belongs to the PPase family.</text>
</comment>
<gene>
    <name evidence="18" type="ORF">PVAR5_2247</name>
</gene>
<protein>
    <recommendedName>
        <fullName evidence="7">Enolase</fullName>
        <ecNumber evidence="6">3.6.1.1</ecNumber>
        <ecNumber evidence="5">4.2.1.11</ecNumber>
    </recommendedName>
    <alternativeName>
        <fullName evidence="13">2-phosphoglycerate dehydratase</fullName>
    </alternativeName>
</protein>
<evidence type="ECO:0000259" key="16">
    <source>
        <dbReference type="SMART" id="SM01192"/>
    </source>
</evidence>
<proteinExistence type="inferred from homology"/>
<evidence type="ECO:0000256" key="11">
    <source>
        <dbReference type="ARBA" id="ARBA00023152"/>
    </source>
</evidence>
<comment type="caution">
    <text evidence="18">The sequence shown here is derived from an EMBL/GenBank/DDBJ whole genome shotgun (WGS) entry which is preliminary data.</text>
</comment>
<dbReference type="InterPro" id="IPR020810">
    <property type="entry name" value="Enolase_C"/>
</dbReference>
<dbReference type="eggNOG" id="KOG1626">
    <property type="taxonomic scope" value="Eukaryota"/>
</dbReference>
<dbReference type="EMBL" id="BAUL01000062">
    <property type="protein sequence ID" value="GAD93634.1"/>
    <property type="molecule type" value="Genomic_DNA"/>
</dbReference>
<dbReference type="SFLD" id="SFLDS00001">
    <property type="entry name" value="Enolase"/>
    <property type="match status" value="1"/>
</dbReference>
<dbReference type="InParanoid" id="V5FAW6"/>
<dbReference type="GO" id="GO:0000015">
    <property type="term" value="C:phosphopyruvate hydratase complex"/>
    <property type="evidence" value="ECO:0007669"/>
    <property type="project" value="InterPro"/>
</dbReference>
<keyword evidence="19" id="KW-1185">Reference proteome</keyword>
<feature type="domain" description="Enolase C-terminal TIM barrel" evidence="16">
    <location>
        <begin position="183"/>
        <end position="458"/>
    </location>
</feature>
<feature type="region of interest" description="Disordered" evidence="15">
    <location>
        <begin position="1"/>
        <end position="30"/>
    </location>
</feature>
<evidence type="ECO:0000313" key="19">
    <source>
        <dbReference type="Proteomes" id="UP000018001"/>
    </source>
</evidence>
<comment type="pathway">
    <text evidence="2">Carbohydrate degradation; glycolysis; pyruvate from D-glyceraldehyde 3-phosphate: step 4/5.</text>
</comment>
<evidence type="ECO:0000259" key="17">
    <source>
        <dbReference type="SMART" id="SM01193"/>
    </source>
</evidence>
<dbReference type="eggNOG" id="KOG2670">
    <property type="taxonomic scope" value="Eukaryota"/>
</dbReference>
<dbReference type="AlphaFoldDB" id="V5FAW6"/>
<evidence type="ECO:0000256" key="15">
    <source>
        <dbReference type="SAM" id="MobiDB-lite"/>
    </source>
</evidence>
<dbReference type="SMART" id="SM01193">
    <property type="entry name" value="Enolase_N"/>
    <property type="match status" value="1"/>
</dbReference>
<dbReference type="InterPro" id="IPR000941">
    <property type="entry name" value="Enolase"/>
</dbReference>
<evidence type="ECO:0000256" key="12">
    <source>
        <dbReference type="ARBA" id="ARBA00023239"/>
    </source>
</evidence>
<reference evidence="19" key="1">
    <citation type="journal article" date="2014" name="Genome Announc.">
        <title>Draft genome sequence of the formaldehyde-resistant fungus Byssochlamys spectabilis No. 5 (anamorph Paecilomyces variotii No. 5) (NBRC109023).</title>
        <authorList>
            <person name="Oka T."/>
            <person name="Ekino K."/>
            <person name="Fukuda K."/>
            <person name="Nomura Y."/>
        </authorList>
    </citation>
    <scope>NUCLEOTIDE SEQUENCE [LARGE SCALE GENOMIC DNA]</scope>
    <source>
        <strain evidence="19">No. 5 / NBRC 109023</strain>
    </source>
</reference>
<evidence type="ECO:0000256" key="6">
    <source>
        <dbReference type="ARBA" id="ARBA00012146"/>
    </source>
</evidence>
<dbReference type="Proteomes" id="UP000018001">
    <property type="component" value="Unassembled WGS sequence"/>
</dbReference>
<evidence type="ECO:0000256" key="2">
    <source>
        <dbReference type="ARBA" id="ARBA00005031"/>
    </source>
</evidence>
<dbReference type="Gene3D" id="3.20.20.120">
    <property type="entry name" value="Enolase-like C-terminal domain"/>
    <property type="match status" value="1"/>
</dbReference>
<comment type="cofactor">
    <cofactor evidence="1">
        <name>Mg(2+)</name>
        <dbReference type="ChEBI" id="CHEBI:18420"/>
    </cofactor>
</comment>
<dbReference type="UniPathway" id="UPA00109">
    <property type="reaction ID" value="UER00187"/>
</dbReference>
<comment type="similarity">
    <text evidence="4">Belongs to the enolase family.</text>
</comment>
<dbReference type="InterPro" id="IPR008162">
    <property type="entry name" value="Pyrophosphatase"/>
</dbReference>
<comment type="catalytic activity">
    <reaction evidence="14">
        <text>(2R)-2-phosphoglycerate = phosphoenolpyruvate + H2O</text>
        <dbReference type="Rhea" id="RHEA:10164"/>
        <dbReference type="ChEBI" id="CHEBI:15377"/>
        <dbReference type="ChEBI" id="CHEBI:58289"/>
        <dbReference type="ChEBI" id="CHEBI:58702"/>
        <dbReference type="EC" id="4.2.1.11"/>
    </reaction>
</comment>
<dbReference type="Pfam" id="PF00113">
    <property type="entry name" value="Enolase_C"/>
    <property type="match status" value="1"/>
</dbReference>
<evidence type="ECO:0000256" key="9">
    <source>
        <dbReference type="ARBA" id="ARBA00022801"/>
    </source>
</evidence>
<dbReference type="InterPro" id="IPR029017">
    <property type="entry name" value="Enolase-like_N"/>
</dbReference>
<evidence type="ECO:0000256" key="3">
    <source>
        <dbReference type="ARBA" id="ARBA00006220"/>
    </source>
</evidence>
<dbReference type="EC" id="4.2.1.11" evidence="5"/>
<accession>V5FAW6</accession>
<dbReference type="HOGENOM" id="CLU_440739_0_0_1"/>
<evidence type="ECO:0000256" key="7">
    <source>
        <dbReference type="ARBA" id="ARBA00017068"/>
    </source>
</evidence>
<dbReference type="HAMAP" id="MF_00318">
    <property type="entry name" value="Enolase"/>
    <property type="match status" value="1"/>
</dbReference>
<keyword evidence="11" id="KW-0324">Glycolysis</keyword>
<dbReference type="InterPro" id="IPR036849">
    <property type="entry name" value="Enolase-like_C_sf"/>
</dbReference>
<keyword evidence="10" id="KW-0460">Magnesium</keyword>
<dbReference type="SUPFAM" id="SSF54826">
    <property type="entry name" value="Enolase N-terminal domain-like"/>
    <property type="match status" value="1"/>
</dbReference>
<dbReference type="PANTHER" id="PTHR11902:SF6">
    <property type="entry name" value="ENOLASE"/>
    <property type="match status" value="1"/>
</dbReference>
<organism evidence="18 19">
    <name type="scientific">Byssochlamys spectabilis (strain No. 5 / NBRC 109023)</name>
    <name type="common">Paecilomyces variotii</name>
    <dbReference type="NCBI Taxonomy" id="1356009"/>
    <lineage>
        <taxon>Eukaryota</taxon>
        <taxon>Fungi</taxon>
        <taxon>Dikarya</taxon>
        <taxon>Ascomycota</taxon>
        <taxon>Pezizomycotina</taxon>
        <taxon>Eurotiomycetes</taxon>
        <taxon>Eurotiomycetidae</taxon>
        <taxon>Eurotiales</taxon>
        <taxon>Thermoascaceae</taxon>
        <taxon>Paecilomyces</taxon>
    </lineage>
</organism>
<dbReference type="OrthoDB" id="1739814at2759"/>
<dbReference type="GO" id="GO:0004634">
    <property type="term" value="F:phosphopyruvate hydratase activity"/>
    <property type="evidence" value="ECO:0007669"/>
    <property type="project" value="UniProtKB-EC"/>
</dbReference>
<dbReference type="GO" id="GO:0004427">
    <property type="term" value="F:inorganic diphosphate phosphatase activity"/>
    <property type="evidence" value="ECO:0007669"/>
    <property type="project" value="UniProtKB-EC"/>
</dbReference>
<dbReference type="SUPFAM" id="SSF51604">
    <property type="entry name" value="Enolase C-terminal domain-like"/>
    <property type="match status" value="1"/>
</dbReference>
<dbReference type="PANTHER" id="PTHR11902">
    <property type="entry name" value="ENOLASE"/>
    <property type="match status" value="1"/>
</dbReference>
<feature type="domain" description="Enolase N-terminal" evidence="17">
    <location>
        <begin position="39"/>
        <end position="171"/>
    </location>
</feature>
<dbReference type="GO" id="GO:0000287">
    <property type="term" value="F:magnesium ion binding"/>
    <property type="evidence" value="ECO:0007669"/>
    <property type="project" value="InterPro"/>
</dbReference>
<evidence type="ECO:0000256" key="4">
    <source>
        <dbReference type="ARBA" id="ARBA00009604"/>
    </source>
</evidence>
<dbReference type="GO" id="GO:0006096">
    <property type="term" value="P:glycolytic process"/>
    <property type="evidence" value="ECO:0007669"/>
    <property type="project" value="UniProtKB-UniPathway"/>
</dbReference>
<keyword evidence="12" id="KW-0456">Lyase</keyword>
<keyword evidence="9" id="KW-0378">Hydrolase</keyword>